<feature type="transmembrane region" description="Helical" evidence="12">
    <location>
        <begin position="249"/>
        <end position="272"/>
    </location>
</feature>
<accession>A0AAW4WG47</accession>
<dbReference type="PANTHER" id="PTHR46494:SF1">
    <property type="entry name" value="CORA FAMILY METAL ION TRANSPORTER (EUROFUNG)"/>
    <property type="match status" value="1"/>
</dbReference>
<name>A0AAW4WG47_9FIRM</name>
<evidence type="ECO:0000256" key="1">
    <source>
        <dbReference type="ARBA" id="ARBA00004651"/>
    </source>
</evidence>
<gene>
    <name evidence="13" type="ORF">LKD47_14615</name>
</gene>
<dbReference type="InterPro" id="IPR045863">
    <property type="entry name" value="CorA_TM1_TM2"/>
</dbReference>
<dbReference type="InterPro" id="IPR045861">
    <property type="entry name" value="CorA_cytoplasmic_dom"/>
</dbReference>
<organism evidence="13 14">
    <name type="scientific">Roseburia amylophila</name>
    <dbReference type="NCBI Taxonomy" id="2981794"/>
    <lineage>
        <taxon>Bacteria</taxon>
        <taxon>Bacillati</taxon>
        <taxon>Bacillota</taxon>
        <taxon>Clostridia</taxon>
        <taxon>Lachnospirales</taxon>
        <taxon>Lachnospiraceae</taxon>
        <taxon>Roseburia</taxon>
    </lineage>
</organism>
<dbReference type="AlphaFoldDB" id="A0AAW4WG47"/>
<comment type="function">
    <text evidence="11">Mediates influx of magnesium ions. Alternates between open and closed states. Activated by low cytoplasmic Mg(2+) levels. Inactive when cytoplasmic Mg(2+) levels are high.</text>
</comment>
<evidence type="ECO:0000256" key="8">
    <source>
        <dbReference type="ARBA" id="ARBA00023065"/>
    </source>
</evidence>
<comment type="catalytic activity">
    <reaction evidence="10">
        <text>Mg(2+)(in) = Mg(2+)(out)</text>
        <dbReference type="Rhea" id="RHEA:29827"/>
        <dbReference type="ChEBI" id="CHEBI:18420"/>
    </reaction>
</comment>
<dbReference type="Proteomes" id="UP001198893">
    <property type="component" value="Unassembled WGS sequence"/>
</dbReference>
<dbReference type="EMBL" id="JAJEQW010000024">
    <property type="protein sequence ID" value="MCC2243509.1"/>
    <property type="molecule type" value="Genomic_DNA"/>
</dbReference>
<dbReference type="GO" id="GO:0005886">
    <property type="term" value="C:plasma membrane"/>
    <property type="evidence" value="ECO:0007669"/>
    <property type="project" value="UniProtKB-SubCell"/>
</dbReference>
<keyword evidence="4" id="KW-1003">Cell membrane</keyword>
<evidence type="ECO:0000256" key="7">
    <source>
        <dbReference type="ARBA" id="ARBA00022989"/>
    </source>
</evidence>
<keyword evidence="5 12" id="KW-0812">Transmembrane</keyword>
<evidence type="ECO:0000313" key="14">
    <source>
        <dbReference type="Proteomes" id="UP001198893"/>
    </source>
</evidence>
<dbReference type="GO" id="GO:0015095">
    <property type="term" value="F:magnesium ion transmembrane transporter activity"/>
    <property type="evidence" value="ECO:0007669"/>
    <property type="project" value="TreeGrafter"/>
</dbReference>
<feature type="transmembrane region" description="Helical" evidence="12">
    <location>
        <begin position="284"/>
        <end position="304"/>
    </location>
</feature>
<evidence type="ECO:0008006" key="15">
    <source>
        <dbReference type="Google" id="ProtNLM"/>
    </source>
</evidence>
<comment type="similarity">
    <text evidence="2">Belongs to the CorA metal ion transporter (MIT) (TC 1.A.35) family.</text>
</comment>
<dbReference type="RefSeq" id="WP_022243381.1">
    <property type="nucleotide sequence ID" value="NZ_JAJEQW010000024.1"/>
</dbReference>
<dbReference type="SUPFAM" id="SSF143865">
    <property type="entry name" value="CorA soluble domain-like"/>
    <property type="match status" value="1"/>
</dbReference>
<evidence type="ECO:0000256" key="10">
    <source>
        <dbReference type="ARBA" id="ARBA00034269"/>
    </source>
</evidence>
<evidence type="ECO:0000256" key="4">
    <source>
        <dbReference type="ARBA" id="ARBA00022475"/>
    </source>
</evidence>
<dbReference type="GO" id="GO:0050897">
    <property type="term" value="F:cobalt ion binding"/>
    <property type="evidence" value="ECO:0007669"/>
    <property type="project" value="TreeGrafter"/>
</dbReference>
<evidence type="ECO:0000256" key="5">
    <source>
        <dbReference type="ARBA" id="ARBA00022692"/>
    </source>
</evidence>
<dbReference type="Gene3D" id="1.20.58.340">
    <property type="entry name" value="Magnesium transport protein CorA, transmembrane region"/>
    <property type="match status" value="2"/>
</dbReference>
<keyword evidence="9 12" id="KW-0472">Membrane</keyword>
<dbReference type="SUPFAM" id="SSF144083">
    <property type="entry name" value="Magnesium transport protein CorA, transmembrane region"/>
    <property type="match status" value="1"/>
</dbReference>
<evidence type="ECO:0000313" key="13">
    <source>
        <dbReference type="EMBL" id="MCC2243509.1"/>
    </source>
</evidence>
<comment type="caution">
    <text evidence="13">The sequence shown here is derived from an EMBL/GenBank/DDBJ whole genome shotgun (WGS) entry which is preliminary data.</text>
</comment>
<evidence type="ECO:0000256" key="2">
    <source>
        <dbReference type="ARBA" id="ARBA00009765"/>
    </source>
</evidence>
<dbReference type="FunFam" id="1.20.58.340:FF:000004">
    <property type="entry name" value="Magnesium transport protein CorA"/>
    <property type="match status" value="1"/>
</dbReference>
<evidence type="ECO:0000256" key="9">
    <source>
        <dbReference type="ARBA" id="ARBA00023136"/>
    </source>
</evidence>
<dbReference type="CDD" id="cd12826">
    <property type="entry name" value="EcCorA_ZntB-like_u1"/>
    <property type="match status" value="1"/>
</dbReference>
<reference evidence="13" key="1">
    <citation type="submission" date="2021-10" db="EMBL/GenBank/DDBJ databases">
        <title>Anaerobic single-cell dispensing facilitates the cultivation of human gut bacteria.</title>
        <authorList>
            <person name="Afrizal A."/>
        </authorList>
    </citation>
    <scope>NUCLEOTIDE SEQUENCE</scope>
    <source>
        <strain evidence="13">CLA-AA-H204</strain>
    </source>
</reference>
<dbReference type="GO" id="GO:0015087">
    <property type="term" value="F:cobalt ion transmembrane transporter activity"/>
    <property type="evidence" value="ECO:0007669"/>
    <property type="project" value="TreeGrafter"/>
</dbReference>
<keyword evidence="3" id="KW-0813">Transport</keyword>
<keyword evidence="6" id="KW-0460">Magnesium</keyword>
<comment type="subcellular location">
    <subcellularLocation>
        <location evidence="1">Cell membrane</location>
        <topology evidence="1">Multi-pass membrane protein</topology>
    </subcellularLocation>
</comment>
<sequence>MNRYWLHAASGELSLARDNGKNIEKESEPQIILLNMEEFQQLEGNYPHRKNLISSMRFIRYSKVEAFHECVQGIIHVPKQGSKKEKEFSFGFYLFENKLFLIEEDEELQEILAKVKNDMFDGCTLHMVLLFICNALIDNDILYLQKIEENLEKVEDVVIKRIPEHFNEVIMRYRKQLSESRAYYEQLMNMGDFMQMYMNRESLVEEEQGWERYMNRVERLHNYVETIREYLQQIREMYQTQIDIHQNRIMSILTIVTTLFLPLTLITGWYGMNFPGMPEFQWKYGYLAVIGVSVLLIIIEIVYFKKKRIWISSKDVI</sequence>
<evidence type="ECO:0000256" key="12">
    <source>
        <dbReference type="SAM" id="Phobius"/>
    </source>
</evidence>
<protein>
    <recommendedName>
        <fullName evidence="15">Cobalt transporter</fullName>
    </recommendedName>
</protein>
<dbReference type="GO" id="GO:0000287">
    <property type="term" value="F:magnesium ion binding"/>
    <property type="evidence" value="ECO:0007669"/>
    <property type="project" value="TreeGrafter"/>
</dbReference>
<dbReference type="PANTHER" id="PTHR46494">
    <property type="entry name" value="CORA FAMILY METAL ION TRANSPORTER (EUROFUNG)"/>
    <property type="match status" value="1"/>
</dbReference>
<keyword evidence="7 12" id="KW-1133">Transmembrane helix</keyword>
<evidence type="ECO:0000256" key="6">
    <source>
        <dbReference type="ARBA" id="ARBA00022842"/>
    </source>
</evidence>
<dbReference type="Pfam" id="PF01544">
    <property type="entry name" value="CorA"/>
    <property type="match status" value="1"/>
</dbReference>
<evidence type="ECO:0000256" key="3">
    <source>
        <dbReference type="ARBA" id="ARBA00022448"/>
    </source>
</evidence>
<proteinExistence type="inferred from homology"/>
<dbReference type="InterPro" id="IPR002523">
    <property type="entry name" value="MgTranspt_CorA/ZnTranspt_ZntB"/>
</dbReference>
<keyword evidence="8" id="KW-0406">Ion transport</keyword>
<evidence type="ECO:0000256" key="11">
    <source>
        <dbReference type="ARBA" id="ARBA00045497"/>
    </source>
</evidence>